<gene>
    <name evidence="1" type="ORF">CW311_04240</name>
</gene>
<evidence type="ECO:0000313" key="2">
    <source>
        <dbReference type="Proteomes" id="UP000233553"/>
    </source>
</evidence>
<sequence>MSKKIVFWGLEVDIPHYYDAIKIQGLFDQFYKTDTRLGKVKNTLLLAEFIGDEALLADVKVLKTLIDALEIIPTNDAFDASGHILGICKRIRQFLFINDKSGLLSGPLQNYFLEFVE</sequence>
<name>A0A2N0WI71_9GAMM</name>
<dbReference type="RefSeq" id="WP_101235726.1">
    <property type="nucleotide sequence ID" value="NZ_PISJ01000005.1"/>
</dbReference>
<organism evidence="1 2">
    <name type="scientific">Acinetobacter proteolyticus</name>
    <dbReference type="NCBI Taxonomy" id="1776741"/>
    <lineage>
        <taxon>Bacteria</taxon>
        <taxon>Pseudomonadati</taxon>
        <taxon>Pseudomonadota</taxon>
        <taxon>Gammaproteobacteria</taxon>
        <taxon>Moraxellales</taxon>
        <taxon>Moraxellaceae</taxon>
        <taxon>Acinetobacter</taxon>
    </lineage>
</organism>
<evidence type="ECO:0000313" key="1">
    <source>
        <dbReference type="EMBL" id="PKF35505.1"/>
    </source>
</evidence>
<dbReference type="Proteomes" id="UP000233553">
    <property type="component" value="Unassembled WGS sequence"/>
</dbReference>
<accession>A0A2N0WI71</accession>
<protein>
    <submittedName>
        <fullName evidence="1">Uncharacterized protein</fullName>
    </submittedName>
</protein>
<dbReference type="EMBL" id="PISJ01000005">
    <property type="protein sequence ID" value="PKF35505.1"/>
    <property type="molecule type" value="Genomic_DNA"/>
</dbReference>
<reference evidence="1 2" key="1">
    <citation type="submission" date="2017-12" db="EMBL/GenBank/DDBJ databases">
        <title>Draft Genome sequences of multiple microbial strains isolated from spacecraft associated surfaces.</title>
        <authorList>
            <person name="Seuylemezian A."/>
            <person name="Vaishampayan P."/>
            <person name="Venkateswaran K."/>
        </authorList>
    </citation>
    <scope>NUCLEOTIDE SEQUENCE [LARGE SCALE GENOMIC DNA]</scope>
    <source>
        <strain evidence="1 2">2P01AA</strain>
    </source>
</reference>
<comment type="caution">
    <text evidence="1">The sequence shown here is derived from an EMBL/GenBank/DDBJ whole genome shotgun (WGS) entry which is preliminary data.</text>
</comment>
<dbReference type="AlphaFoldDB" id="A0A2N0WI71"/>
<proteinExistence type="predicted"/>